<accession>A0ABN2BWG7</accession>
<feature type="compositionally biased region" description="Basic and acidic residues" evidence="1">
    <location>
        <begin position="34"/>
        <end position="44"/>
    </location>
</feature>
<evidence type="ECO:0000313" key="3">
    <source>
        <dbReference type="Proteomes" id="UP001500842"/>
    </source>
</evidence>
<protein>
    <submittedName>
        <fullName evidence="2">Uncharacterized protein</fullName>
    </submittedName>
</protein>
<evidence type="ECO:0000256" key="1">
    <source>
        <dbReference type="SAM" id="MobiDB-lite"/>
    </source>
</evidence>
<gene>
    <name evidence="2" type="ORF">GCM10009788_58310</name>
</gene>
<organism evidence="2 3">
    <name type="scientific">Nocardioides humi</name>
    <dbReference type="NCBI Taxonomy" id="449461"/>
    <lineage>
        <taxon>Bacteria</taxon>
        <taxon>Bacillati</taxon>
        <taxon>Actinomycetota</taxon>
        <taxon>Actinomycetes</taxon>
        <taxon>Propionibacteriales</taxon>
        <taxon>Nocardioidaceae</taxon>
        <taxon>Nocardioides</taxon>
    </lineage>
</organism>
<evidence type="ECO:0000313" key="2">
    <source>
        <dbReference type="EMBL" id="GAA1548734.1"/>
    </source>
</evidence>
<dbReference type="Proteomes" id="UP001500842">
    <property type="component" value="Unassembled WGS sequence"/>
</dbReference>
<keyword evidence="3" id="KW-1185">Reference proteome</keyword>
<reference evidence="2 3" key="1">
    <citation type="journal article" date="2019" name="Int. J. Syst. Evol. Microbiol.">
        <title>The Global Catalogue of Microorganisms (GCM) 10K type strain sequencing project: providing services to taxonomists for standard genome sequencing and annotation.</title>
        <authorList>
            <consortium name="The Broad Institute Genomics Platform"/>
            <consortium name="The Broad Institute Genome Sequencing Center for Infectious Disease"/>
            <person name="Wu L."/>
            <person name="Ma J."/>
        </authorList>
    </citation>
    <scope>NUCLEOTIDE SEQUENCE [LARGE SCALE GENOMIC DNA]</scope>
    <source>
        <strain evidence="2 3">JCM 14942</strain>
    </source>
</reference>
<name>A0ABN2BWG7_9ACTN</name>
<sequence>MKADHMAGKRTGRIVRSRWDAARSAPESAGVGEEVARSGGHHDEVGTEVVVVGGDAVLAADP</sequence>
<dbReference type="EMBL" id="BAAAOR010000051">
    <property type="protein sequence ID" value="GAA1548734.1"/>
    <property type="molecule type" value="Genomic_DNA"/>
</dbReference>
<comment type="caution">
    <text evidence="2">The sequence shown here is derived from an EMBL/GenBank/DDBJ whole genome shotgun (WGS) entry which is preliminary data.</text>
</comment>
<proteinExistence type="predicted"/>
<feature type="region of interest" description="Disordered" evidence="1">
    <location>
        <begin position="1"/>
        <end position="44"/>
    </location>
</feature>